<evidence type="ECO:0000313" key="3">
    <source>
        <dbReference type="EMBL" id="KAJ4350293.1"/>
    </source>
</evidence>
<keyword evidence="4" id="KW-1185">Reference proteome</keyword>
<proteinExistence type="predicted"/>
<name>A0A9W8XHC1_9PLEO</name>
<keyword evidence="1" id="KW-0732">Signal</keyword>
<gene>
    <name evidence="3" type="ORF">N0V89_008914</name>
</gene>
<evidence type="ECO:0000256" key="1">
    <source>
        <dbReference type="SAM" id="SignalP"/>
    </source>
</evidence>
<evidence type="ECO:0000259" key="2">
    <source>
        <dbReference type="Pfam" id="PF17390"/>
    </source>
</evidence>
<dbReference type="OrthoDB" id="10036721at2759"/>
<dbReference type="Gene3D" id="2.60.420.10">
    <property type="entry name" value="Maltose phosphorylase, domain 3"/>
    <property type="match status" value="1"/>
</dbReference>
<protein>
    <recommendedName>
        <fullName evidence="2">Alpha-L-rhamnosidase C-terminal domain-containing protein</fullName>
    </recommendedName>
</protein>
<dbReference type="RefSeq" id="XP_056069223.1">
    <property type="nucleotide sequence ID" value="XM_056217667.1"/>
</dbReference>
<dbReference type="SUPFAM" id="SSF48208">
    <property type="entry name" value="Six-hairpin glycosidases"/>
    <property type="match status" value="1"/>
</dbReference>
<evidence type="ECO:0000313" key="4">
    <source>
        <dbReference type="Proteomes" id="UP001140513"/>
    </source>
</evidence>
<dbReference type="GeneID" id="80912444"/>
<dbReference type="EMBL" id="JAPEUX010000006">
    <property type="protein sequence ID" value="KAJ4350293.1"/>
    <property type="molecule type" value="Genomic_DNA"/>
</dbReference>
<dbReference type="PANTHER" id="PTHR34987">
    <property type="entry name" value="C, PUTATIVE (AFU_ORTHOLOGUE AFUA_3G02880)-RELATED"/>
    <property type="match status" value="1"/>
</dbReference>
<comment type="caution">
    <text evidence="3">The sequence shown here is derived from an EMBL/GenBank/DDBJ whole genome shotgun (WGS) entry which is preliminary data.</text>
</comment>
<dbReference type="GO" id="GO:0003824">
    <property type="term" value="F:catalytic activity"/>
    <property type="evidence" value="ECO:0007669"/>
    <property type="project" value="UniProtKB-ARBA"/>
</dbReference>
<sequence length="805" mass="86173">MGFSTLALLACLTAAEAVAVPKGNLPTIFGSNNTITLKCTTSTPDVVVLDYGANVEGRPTFEVLSATGDTSGLDITYSETKSVLDSFYTSDGPLALAAAMDNYRVNQYNVTGPMLHTNRLLQGGFRYQKLNLSTTGELVLRNVGVKPTIPTTSLDQLPGYFETSDEHLNQIWKVGARTVQLNDIPANSIPAFWQVSSEGALVESQAPQVLSGSVAAMLMSYQLAFEVKPLFKGLGFSVLADTLNSGIYIFCNIANKSISAHLGSTEDSPPLAFATLPANITLGSWYKVEATVDVTNIAVSFNKFPVLQFSQTSAFVGSFGLGASFGHSAIFRNLSATTPTGQIIYSASLTDETFLPDFLMGTNPQDTTVDGSKRDRIAYAGDLDIALVSSLSSTYGISYIKGTLDLIGSYQLTPGFFAPTAKIQQEPLSTPIDANITGLIGYSFNLLTAAANFYMRTGDVSIPKEWAPRAVRMLDWAHSQVLLETGLLNITNPIFGGDWNYYDPTQAGVVTKFNMVYAYALQECTRLLADGGVDIAPYVSRLNALRTAIDQNLWSNQLNAYYLSQSIENGFGQDSNALAILAGVTKFNHTSSRVLSTLKQLSTPKGPLAFSNETIGAGFAKFISPYASAYHLRAALEVNDGETAMDLLKSLWWPMADPKGANYTGCFWETLDATGAPALGRITSLCHGWAAGPTGELSDHVLGVKPVAPGYTEWRVAPVTLDLKWASGRVPVPGGEIFVAWNATRCVITRLEVTSPNSTTGTVVLPSSQQDGYNGGTFKVNGEVVAGNGTFRITGGKSFVLTYNA</sequence>
<dbReference type="InterPro" id="IPR035398">
    <property type="entry name" value="Bac_rhamnosid_C"/>
</dbReference>
<dbReference type="Gene3D" id="1.50.10.10">
    <property type="match status" value="1"/>
</dbReference>
<dbReference type="Pfam" id="PF17390">
    <property type="entry name" value="Bac_rhamnosid_C"/>
    <property type="match status" value="1"/>
</dbReference>
<dbReference type="Proteomes" id="UP001140513">
    <property type="component" value="Unassembled WGS sequence"/>
</dbReference>
<accession>A0A9W8XHC1</accession>
<feature type="signal peptide" evidence="1">
    <location>
        <begin position="1"/>
        <end position="17"/>
    </location>
</feature>
<feature type="domain" description="Alpha-L-rhamnosidase C-terminal" evidence="2">
    <location>
        <begin position="703"/>
        <end position="773"/>
    </location>
</feature>
<dbReference type="PANTHER" id="PTHR34987:SF4">
    <property type="entry name" value="ALPHA-L-RHAMNOSIDASE C-TERMINAL DOMAIN-CONTAINING PROTEIN"/>
    <property type="match status" value="1"/>
</dbReference>
<organism evidence="3 4">
    <name type="scientific">Didymosphaeria variabile</name>
    <dbReference type="NCBI Taxonomy" id="1932322"/>
    <lineage>
        <taxon>Eukaryota</taxon>
        <taxon>Fungi</taxon>
        <taxon>Dikarya</taxon>
        <taxon>Ascomycota</taxon>
        <taxon>Pezizomycotina</taxon>
        <taxon>Dothideomycetes</taxon>
        <taxon>Pleosporomycetidae</taxon>
        <taxon>Pleosporales</taxon>
        <taxon>Massarineae</taxon>
        <taxon>Didymosphaeriaceae</taxon>
        <taxon>Didymosphaeria</taxon>
    </lineage>
</organism>
<dbReference type="InterPro" id="IPR012341">
    <property type="entry name" value="6hp_glycosidase-like_sf"/>
</dbReference>
<dbReference type="AlphaFoldDB" id="A0A9W8XHC1"/>
<dbReference type="InterPro" id="IPR008928">
    <property type="entry name" value="6-hairpin_glycosidase_sf"/>
</dbReference>
<reference evidence="3" key="1">
    <citation type="submission" date="2022-10" db="EMBL/GenBank/DDBJ databases">
        <title>Tapping the CABI collections for fungal endophytes: first genome assemblies for Collariella, Neodidymelliopsis, Ascochyta clinopodiicola, Didymella pomorum, Didymosphaeria variabile, Neocosmospora piperis and Neocucurbitaria cava.</title>
        <authorList>
            <person name="Hill R."/>
        </authorList>
    </citation>
    <scope>NUCLEOTIDE SEQUENCE</scope>
    <source>
        <strain evidence="3">IMI 356815</strain>
    </source>
</reference>
<dbReference type="Gene3D" id="2.60.120.560">
    <property type="entry name" value="Exo-inulinase, domain 1"/>
    <property type="match status" value="1"/>
</dbReference>
<dbReference type="GO" id="GO:0005975">
    <property type="term" value="P:carbohydrate metabolic process"/>
    <property type="evidence" value="ECO:0007669"/>
    <property type="project" value="InterPro"/>
</dbReference>
<feature type="chain" id="PRO_5040762555" description="Alpha-L-rhamnosidase C-terminal domain-containing protein" evidence="1">
    <location>
        <begin position="18"/>
        <end position="805"/>
    </location>
</feature>